<feature type="compositionally biased region" description="Acidic residues" evidence="1">
    <location>
        <begin position="551"/>
        <end position="566"/>
    </location>
</feature>
<feature type="compositionally biased region" description="Pro residues" evidence="1">
    <location>
        <begin position="345"/>
        <end position="361"/>
    </location>
</feature>
<organism evidence="3 4">
    <name type="scientific">Oidiodendron maius (strain Zn)</name>
    <dbReference type="NCBI Taxonomy" id="913774"/>
    <lineage>
        <taxon>Eukaryota</taxon>
        <taxon>Fungi</taxon>
        <taxon>Dikarya</taxon>
        <taxon>Ascomycota</taxon>
        <taxon>Pezizomycotina</taxon>
        <taxon>Leotiomycetes</taxon>
        <taxon>Leotiomycetes incertae sedis</taxon>
        <taxon>Myxotrichaceae</taxon>
        <taxon>Oidiodendron</taxon>
    </lineage>
</organism>
<dbReference type="Pfam" id="PF12937">
    <property type="entry name" value="F-box-like"/>
    <property type="match status" value="1"/>
</dbReference>
<gene>
    <name evidence="3" type="ORF">OIDMADRAFT_153253</name>
</gene>
<dbReference type="PROSITE" id="PS50181">
    <property type="entry name" value="FBOX"/>
    <property type="match status" value="1"/>
</dbReference>
<feature type="region of interest" description="Disordered" evidence="1">
    <location>
        <begin position="317"/>
        <end position="380"/>
    </location>
</feature>
<dbReference type="InterPro" id="IPR036047">
    <property type="entry name" value="F-box-like_dom_sf"/>
</dbReference>
<accession>A0A0C3HKE9</accession>
<protein>
    <recommendedName>
        <fullName evidence="2">F-box domain-containing protein</fullName>
    </recommendedName>
</protein>
<dbReference type="InterPro" id="IPR001810">
    <property type="entry name" value="F-box_dom"/>
</dbReference>
<proteinExistence type="predicted"/>
<dbReference type="AlphaFoldDB" id="A0A0C3HKE9"/>
<dbReference type="Gene3D" id="1.20.1280.50">
    <property type="match status" value="1"/>
</dbReference>
<reference evidence="4" key="2">
    <citation type="submission" date="2015-01" db="EMBL/GenBank/DDBJ databases">
        <title>Evolutionary Origins and Diversification of the Mycorrhizal Mutualists.</title>
        <authorList>
            <consortium name="DOE Joint Genome Institute"/>
            <consortium name="Mycorrhizal Genomics Consortium"/>
            <person name="Kohler A."/>
            <person name="Kuo A."/>
            <person name="Nagy L.G."/>
            <person name="Floudas D."/>
            <person name="Copeland A."/>
            <person name="Barry K.W."/>
            <person name="Cichocki N."/>
            <person name="Veneault-Fourrey C."/>
            <person name="LaButti K."/>
            <person name="Lindquist E.A."/>
            <person name="Lipzen A."/>
            <person name="Lundell T."/>
            <person name="Morin E."/>
            <person name="Murat C."/>
            <person name="Riley R."/>
            <person name="Ohm R."/>
            <person name="Sun H."/>
            <person name="Tunlid A."/>
            <person name="Henrissat B."/>
            <person name="Grigoriev I.V."/>
            <person name="Hibbett D.S."/>
            <person name="Martin F."/>
        </authorList>
    </citation>
    <scope>NUCLEOTIDE SEQUENCE [LARGE SCALE GENOMIC DNA]</scope>
    <source>
        <strain evidence="4">Zn</strain>
    </source>
</reference>
<dbReference type="Proteomes" id="UP000054321">
    <property type="component" value="Unassembled WGS sequence"/>
</dbReference>
<feature type="region of interest" description="Disordered" evidence="1">
    <location>
        <begin position="466"/>
        <end position="620"/>
    </location>
</feature>
<evidence type="ECO:0000313" key="4">
    <source>
        <dbReference type="Proteomes" id="UP000054321"/>
    </source>
</evidence>
<keyword evidence="4" id="KW-1185">Reference proteome</keyword>
<feature type="compositionally biased region" description="Acidic residues" evidence="1">
    <location>
        <begin position="532"/>
        <end position="542"/>
    </location>
</feature>
<reference evidence="3 4" key="1">
    <citation type="submission" date="2014-04" db="EMBL/GenBank/DDBJ databases">
        <authorList>
            <consortium name="DOE Joint Genome Institute"/>
            <person name="Kuo A."/>
            <person name="Martino E."/>
            <person name="Perotto S."/>
            <person name="Kohler A."/>
            <person name="Nagy L.G."/>
            <person name="Floudas D."/>
            <person name="Copeland A."/>
            <person name="Barry K.W."/>
            <person name="Cichocki N."/>
            <person name="Veneault-Fourrey C."/>
            <person name="LaButti K."/>
            <person name="Lindquist E.A."/>
            <person name="Lipzen A."/>
            <person name="Lundell T."/>
            <person name="Morin E."/>
            <person name="Murat C."/>
            <person name="Sun H."/>
            <person name="Tunlid A."/>
            <person name="Henrissat B."/>
            <person name="Grigoriev I.V."/>
            <person name="Hibbett D.S."/>
            <person name="Martin F."/>
            <person name="Nordberg H.P."/>
            <person name="Cantor M.N."/>
            <person name="Hua S.X."/>
        </authorList>
    </citation>
    <scope>NUCLEOTIDE SEQUENCE [LARGE SCALE GENOMIC DNA]</scope>
    <source>
        <strain evidence="3 4">Zn</strain>
    </source>
</reference>
<dbReference type="HOGENOM" id="CLU_008260_0_0_1"/>
<dbReference type="SUPFAM" id="SSF81383">
    <property type="entry name" value="F-box domain"/>
    <property type="match status" value="1"/>
</dbReference>
<dbReference type="OrthoDB" id="4200124at2759"/>
<feature type="compositionally biased region" description="Polar residues" evidence="1">
    <location>
        <begin position="591"/>
        <end position="600"/>
    </location>
</feature>
<name>A0A0C3HKE9_OIDMZ</name>
<dbReference type="InParanoid" id="A0A0C3HKE9"/>
<evidence type="ECO:0000313" key="3">
    <source>
        <dbReference type="EMBL" id="KIN08686.1"/>
    </source>
</evidence>
<feature type="domain" description="F-box" evidence="2">
    <location>
        <begin position="25"/>
        <end position="70"/>
    </location>
</feature>
<feature type="compositionally biased region" description="Basic and acidic residues" evidence="1">
    <location>
        <begin position="568"/>
        <end position="585"/>
    </location>
</feature>
<sequence>MGQEASIAIDAPVPAPSDAVTQLRKTTILDLPNETQKAIFEHCSPPDLLSLALVSKHFRDIAAEHLYRSFHIVFPAYDDSDSDSPTDALASGLETFVTSEYDYGQYVREIVLEPSSGRDHGHNAYREYLTDTSCGKFLNTLLVLTLRKTKALESFKWDIRVELSRQTFKALHDLKALQHLQIRLHAGNSIYNTSPSIPIVPTTANNSFSPFLHPAPPSFTFPPLNPLPIVQPHPIMDGNSGPSSSQFVAGIKTKYKQSKAGLLASVKPRPTLSGFRNLTSLAVLDMDTLDYTSEINQCIVHSWTTLKTLRLSFSETLSNKSRKPAPEIHSDDESDQDDDFTQLVPVPPGVPPPTGPPPPAAPLSSSNDAPTKALKAMEERKKQEAVLAQLLGIDPAIPEPPSPPVPEEMLSEDSKKLLLKDMAPLGKVLLKIIKDGENGRDLGNDALENIAKASKLILETSKLILERGEKKGSSSEPETGGEPDATLKTVPDPPTEAVEDKASENESTERGLFDEPEAKERQKTDSDSDVANPDDIDVEAPELPESTSELETVESEGLQDADEAANESESKSLTHSKASDSKTQSDKSSSGQIPTESQDYTFKEKLGGGKTPSTSDDTVEKMSEYVRKTRGLTLDALAIHLIPIKSVVLMRAINVRVLTSVTLLRVGHQNLFWASLAKENKISPLPLRKIYSDNITLHFLALVHQLECVEELLMVERKQNVLLESITPKTTVTIDQIRRTVLKKHLGTLKVLMIQNDDTPDWDMNTETAVLICRRGKELEELAVSFGIRTMHTLLQFMPGLTKLRALHTLIFRHDDTCMWVMREFRKFAVDIISHNPHMKLEWLALGETVVRLVREIPNKVDKKGKGKAKQGIGKGKNLAGLVSSAQPLGGLPTQATLSLLNMGISPNMMLALDDSDDEDLRIGGKNGLIVETITGVEFSDVPGVRIFETDALIGRL</sequence>
<dbReference type="SMART" id="SM00256">
    <property type="entry name" value="FBOX"/>
    <property type="match status" value="1"/>
</dbReference>
<feature type="compositionally biased region" description="Basic and acidic residues" evidence="1">
    <location>
        <begin position="498"/>
        <end position="526"/>
    </location>
</feature>
<evidence type="ECO:0000259" key="2">
    <source>
        <dbReference type="PROSITE" id="PS50181"/>
    </source>
</evidence>
<dbReference type="STRING" id="913774.A0A0C3HKE9"/>
<dbReference type="EMBL" id="KN832870">
    <property type="protein sequence ID" value="KIN08686.1"/>
    <property type="molecule type" value="Genomic_DNA"/>
</dbReference>
<evidence type="ECO:0000256" key="1">
    <source>
        <dbReference type="SAM" id="MobiDB-lite"/>
    </source>
</evidence>